<gene>
    <name evidence="1" type="ORF">CHR55_27465</name>
</gene>
<evidence type="ECO:0000313" key="2">
    <source>
        <dbReference type="Proteomes" id="UP000230886"/>
    </source>
</evidence>
<proteinExistence type="predicted"/>
<dbReference type="EMBL" id="NOVD01000036">
    <property type="protein sequence ID" value="PCK24183.1"/>
    <property type="molecule type" value="Genomic_DNA"/>
</dbReference>
<organism evidence="1 2">
    <name type="scientific">Rhodococcus qingshengii</name>
    <dbReference type="NCBI Taxonomy" id="334542"/>
    <lineage>
        <taxon>Bacteria</taxon>
        <taxon>Bacillati</taxon>
        <taxon>Actinomycetota</taxon>
        <taxon>Actinomycetes</taxon>
        <taxon>Mycobacteriales</taxon>
        <taxon>Nocardiaceae</taxon>
        <taxon>Rhodococcus</taxon>
        <taxon>Rhodococcus erythropolis group</taxon>
    </lineage>
</organism>
<name>A0A2A5J3U8_RHOSG</name>
<evidence type="ECO:0000313" key="1">
    <source>
        <dbReference type="EMBL" id="PCK24183.1"/>
    </source>
</evidence>
<comment type="caution">
    <text evidence="1">The sequence shown here is derived from an EMBL/GenBank/DDBJ whole genome shotgun (WGS) entry which is preliminary data.</text>
</comment>
<reference evidence="1 2" key="1">
    <citation type="submission" date="2017-07" db="EMBL/GenBank/DDBJ databases">
        <title>Draft sequence of Rhodococcus enclensis 23b-28.</title>
        <authorList>
            <person name="Besaury L."/>
            <person name="Sancelme M."/>
            <person name="Amato P."/>
            <person name="Lallement A."/>
            <person name="Delort A.-M."/>
        </authorList>
    </citation>
    <scope>NUCLEOTIDE SEQUENCE [LARGE SCALE GENOMIC DNA]</scope>
    <source>
        <strain evidence="1 2">23b-28</strain>
    </source>
</reference>
<accession>A0A2A5J3U8</accession>
<protein>
    <submittedName>
        <fullName evidence="1">Uncharacterized protein</fullName>
    </submittedName>
</protein>
<dbReference type="Proteomes" id="UP000230886">
    <property type="component" value="Unassembled WGS sequence"/>
</dbReference>
<dbReference type="AlphaFoldDB" id="A0A2A5J3U8"/>
<sequence length="82" mass="9002">MWIHARLFSVLGRFGAGQVGSASRGVAFAYCSCALPLNEMTIFLAVPVLRHVVPGVRAFYVFDYTVSRRLRRKQVSAARAAG</sequence>